<evidence type="ECO:0000313" key="2">
    <source>
        <dbReference type="WBParaSite" id="SPAL_0001725900.1"/>
    </source>
</evidence>
<reference evidence="2" key="1">
    <citation type="submission" date="2017-02" db="UniProtKB">
        <authorList>
            <consortium name="WormBaseParasite"/>
        </authorList>
    </citation>
    <scope>IDENTIFICATION</scope>
</reference>
<name>A0A0N5CHE2_STREA</name>
<evidence type="ECO:0000313" key="1">
    <source>
        <dbReference type="Proteomes" id="UP000046392"/>
    </source>
</evidence>
<protein>
    <submittedName>
        <fullName evidence="2">TROVE domain-containing protein</fullName>
    </submittedName>
</protein>
<dbReference type="AlphaFoldDB" id="A0A0N5CHE2"/>
<proteinExistence type="predicted"/>
<keyword evidence="1" id="KW-1185">Reference proteome</keyword>
<organism evidence="1 2">
    <name type="scientific">Strongyloides papillosus</name>
    <name type="common">Intestinal threadworm</name>
    <dbReference type="NCBI Taxonomy" id="174720"/>
    <lineage>
        <taxon>Eukaryota</taxon>
        <taxon>Metazoa</taxon>
        <taxon>Ecdysozoa</taxon>
        <taxon>Nematoda</taxon>
        <taxon>Chromadorea</taxon>
        <taxon>Rhabditida</taxon>
        <taxon>Tylenchina</taxon>
        <taxon>Panagrolaimomorpha</taxon>
        <taxon>Strongyloidoidea</taxon>
        <taxon>Strongyloididae</taxon>
        <taxon>Strongyloides</taxon>
    </lineage>
</organism>
<sequence>MVMDISALSESFSKACNASQYLEAVNVAARNLDIFAEYKLKEIDPDVVRNGLINSMKSRTLPEKIQFLFTFKCHSSFRKYFDQLITICQSLQLDTNLGITAFILSSLDLLKKNSTSAPKSFDVEEWKKFVNVLGESMINEQDISSINFTPTSTASLPDKKKCFTNSTPIYTASLPDNEKNTKIGNICEHFTPADTSTPIQSANTSFASSKGSTSQPNWKMCNIDNDLEELNKLISTENFDVQISLECLCIAEKKGYMYITQGTIGRQLVKRFSKSTDDLAVAFQGVASATNLMNQHQVKKYLLMTSNKELYGFIASSQKSKNSSLNKALKLIKANTETKDVTIAYISTKIKYSLKEKSIELMNLCNIKNTSNAEEPSYY</sequence>
<accession>A0A0N5CHE2</accession>
<dbReference type="WBParaSite" id="SPAL_0001725900.1">
    <property type="protein sequence ID" value="SPAL_0001725900.1"/>
    <property type="gene ID" value="SPAL_0001725900"/>
</dbReference>
<dbReference type="Proteomes" id="UP000046392">
    <property type="component" value="Unplaced"/>
</dbReference>